<accession>A0AAN7HIX1</accession>
<dbReference type="SUPFAM" id="SSF57667">
    <property type="entry name" value="beta-beta-alpha zinc fingers"/>
    <property type="match status" value="1"/>
</dbReference>
<evidence type="ECO:0000313" key="5">
    <source>
        <dbReference type="Proteomes" id="UP001303647"/>
    </source>
</evidence>
<feature type="region of interest" description="Disordered" evidence="2">
    <location>
        <begin position="83"/>
        <end position="111"/>
    </location>
</feature>
<evidence type="ECO:0000256" key="1">
    <source>
        <dbReference type="PROSITE-ProRule" id="PRU00042"/>
    </source>
</evidence>
<feature type="domain" description="C2H2-type" evidence="3">
    <location>
        <begin position="119"/>
        <end position="148"/>
    </location>
</feature>
<gene>
    <name evidence="4" type="ORF">C7999DRAFT_17955</name>
</gene>
<name>A0AAN7HIX1_9PEZI</name>
<dbReference type="Gene3D" id="3.30.160.60">
    <property type="entry name" value="Classic Zinc Finger"/>
    <property type="match status" value="1"/>
</dbReference>
<protein>
    <recommendedName>
        <fullName evidence="3">C2H2-type domain-containing protein</fullName>
    </recommendedName>
</protein>
<evidence type="ECO:0000313" key="4">
    <source>
        <dbReference type="EMBL" id="KAK4243723.1"/>
    </source>
</evidence>
<keyword evidence="1" id="KW-0479">Metal-binding</keyword>
<dbReference type="InterPro" id="IPR013087">
    <property type="entry name" value="Znf_C2H2_type"/>
</dbReference>
<keyword evidence="1" id="KW-0863">Zinc-finger</keyword>
<sequence>MANLSADNTDVNPALNASFSHLTMSSSQDLVAQGIDPSASWITQGASFPLQTTANSFGTAQQPLTDTALPPQVDAQQRQFDHGQYLPDNTGQAHWQPDDASPPSGQSSSSPAANLGLQFACEWEGCTRAFPRQCELESHVNNHTKRRKCDICGAGGAETKDLYRHMWAHHSDVARARGLPREEDICLRCGYSGRRDNVKRHKDNLGHW</sequence>
<reference evidence="4" key="1">
    <citation type="journal article" date="2023" name="Mol. Phylogenet. Evol.">
        <title>Genome-scale phylogeny and comparative genomics of the fungal order Sordariales.</title>
        <authorList>
            <person name="Hensen N."/>
            <person name="Bonometti L."/>
            <person name="Westerberg I."/>
            <person name="Brannstrom I.O."/>
            <person name="Guillou S."/>
            <person name="Cros-Aarteil S."/>
            <person name="Calhoun S."/>
            <person name="Haridas S."/>
            <person name="Kuo A."/>
            <person name="Mondo S."/>
            <person name="Pangilinan J."/>
            <person name="Riley R."/>
            <person name="LaButti K."/>
            <person name="Andreopoulos B."/>
            <person name="Lipzen A."/>
            <person name="Chen C."/>
            <person name="Yan M."/>
            <person name="Daum C."/>
            <person name="Ng V."/>
            <person name="Clum A."/>
            <person name="Steindorff A."/>
            <person name="Ohm R.A."/>
            <person name="Martin F."/>
            <person name="Silar P."/>
            <person name="Natvig D.O."/>
            <person name="Lalanne C."/>
            <person name="Gautier V."/>
            <person name="Ament-Velasquez S.L."/>
            <person name="Kruys A."/>
            <person name="Hutchinson M.I."/>
            <person name="Powell A.J."/>
            <person name="Barry K."/>
            <person name="Miller A.N."/>
            <person name="Grigoriev I.V."/>
            <person name="Debuchy R."/>
            <person name="Gladieux P."/>
            <person name="Hiltunen Thoren M."/>
            <person name="Johannesson H."/>
        </authorList>
    </citation>
    <scope>NUCLEOTIDE SEQUENCE</scope>
    <source>
        <strain evidence="4">CBS 359.72</strain>
    </source>
</reference>
<comment type="caution">
    <text evidence="4">The sequence shown here is derived from an EMBL/GenBank/DDBJ whole genome shotgun (WGS) entry which is preliminary data.</text>
</comment>
<feature type="compositionally biased region" description="Low complexity" evidence="2">
    <location>
        <begin position="98"/>
        <end position="111"/>
    </location>
</feature>
<dbReference type="SMART" id="SM00355">
    <property type="entry name" value="ZnF_C2H2"/>
    <property type="match status" value="2"/>
</dbReference>
<dbReference type="InterPro" id="IPR036236">
    <property type="entry name" value="Znf_C2H2_sf"/>
</dbReference>
<dbReference type="PROSITE" id="PS00028">
    <property type="entry name" value="ZINC_FINGER_C2H2_1"/>
    <property type="match status" value="1"/>
</dbReference>
<keyword evidence="1" id="KW-0862">Zinc</keyword>
<dbReference type="Proteomes" id="UP001303647">
    <property type="component" value="Unassembled WGS sequence"/>
</dbReference>
<dbReference type="GO" id="GO:0008270">
    <property type="term" value="F:zinc ion binding"/>
    <property type="evidence" value="ECO:0007669"/>
    <property type="project" value="UniProtKB-KW"/>
</dbReference>
<dbReference type="EMBL" id="MU857786">
    <property type="protein sequence ID" value="KAK4243723.1"/>
    <property type="molecule type" value="Genomic_DNA"/>
</dbReference>
<reference evidence="4" key="2">
    <citation type="submission" date="2023-05" db="EMBL/GenBank/DDBJ databases">
        <authorList>
            <consortium name="Lawrence Berkeley National Laboratory"/>
            <person name="Steindorff A."/>
            <person name="Hensen N."/>
            <person name="Bonometti L."/>
            <person name="Westerberg I."/>
            <person name="Brannstrom I.O."/>
            <person name="Guillou S."/>
            <person name="Cros-Aarteil S."/>
            <person name="Calhoun S."/>
            <person name="Haridas S."/>
            <person name="Kuo A."/>
            <person name="Mondo S."/>
            <person name="Pangilinan J."/>
            <person name="Riley R."/>
            <person name="Labutti K."/>
            <person name="Andreopoulos B."/>
            <person name="Lipzen A."/>
            <person name="Chen C."/>
            <person name="Yanf M."/>
            <person name="Daum C."/>
            <person name="Ng V."/>
            <person name="Clum A."/>
            <person name="Ohm R."/>
            <person name="Martin F."/>
            <person name="Silar P."/>
            <person name="Natvig D."/>
            <person name="Lalanne C."/>
            <person name="Gautier V."/>
            <person name="Ament-Velasquez S.L."/>
            <person name="Kruys A."/>
            <person name="Hutchinson M.I."/>
            <person name="Powell A.J."/>
            <person name="Barry K."/>
            <person name="Miller A.N."/>
            <person name="Grigoriev I.V."/>
            <person name="Debuchy R."/>
            <person name="Gladieux P."/>
            <person name="Thoren M.H."/>
            <person name="Johannesson H."/>
        </authorList>
    </citation>
    <scope>NUCLEOTIDE SEQUENCE</scope>
    <source>
        <strain evidence="4">CBS 359.72</strain>
    </source>
</reference>
<dbReference type="PROSITE" id="PS50157">
    <property type="entry name" value="ZINC_FINGER_C2H2_2"/>
    <property type="match status" value="1"/>
</dbReference>
<dbReference type="AlphaFoldDB" id="A0AAN7HIX1"/>
<keyword evidence="5" id="KW-1185">Reference proteome</keyword>
<organism evidence="4 5">
    <name type="scientific">Corynascus novoguineensis</name>
    <dbReference type="NCBI Taxonomy" id="1126955"/>
    <lineage>
        <taxon>Eukaryota</taxon>
        <taxon>Fungi</taxon>
        <taxon>Dikarya</taxon>
        <taxon>Ascomycota</taxon>
        <taxon>Pezizomycotina</taxon>
        <taxon>Sordariomycetes</taxon>
        <taxon>Sordariomycetidae</taxon>
        <taxon>Sordariales</taxon>
        <taxon>Chaetomiaceae</taxon>
        <taxon>Corynascus</taxon>
    </lineage>
</organism>
<proteinExistence type="predicted"/>
<evidence type="ECO:0000256" key="2">
    <source>
        <dbReference type="SAM" id="MobiDB-lite"/>
    </source>
</evidence>
<evidence type="ECO:0000259" key="3">
    <source>
        <dbReference type="PROSITE" id="PS50157"/>
    </source>
</evidence>